<keyword evidence="2" id="KW-1185">Reference proteome</keyword>
<dbReference type="RefSeq" id="WP_052346346.1">
    <property type="nucleotide sequence ID" value="NZ_CP007145.1"/>
</dbReference>
<name>W8EY84_9BACT</name>
<sequence length="65" mass="7046">MKNTAISTRCVGDDAGKRTKGRKRIFLVDTLSNLLTCCVVAAHCHDGASAARLWDALTLDNELLD</sequence>
<dbReference type="PATRIC" id="fig|1227739.3.peg.2141"/>
<dbReference type="EMBL" id="CP007145">
    <property type="protein sequence ID" value="AHJ97518.1"/>
    <property type="molecule type" value="Genomic_DNA"/>
</dbReference>
<evidence type="ECO:0000313" key="2">
    <source>
        <dbReference type="Proteomes" id="UP000019423"/>
    </source>
</evidence>
<accession>W8EY84</accession>
<dbReference type="STRING" id="1227739.Hsw_1923"/>
<organism evidence="1 2">
    <name type="scientific">Hymenobacter swuensis DY53</name>
    <dbReference type="NCBI Taxonomy" id="1227739"/>
    <lineage>
        <taxon>Bacteria</taxon>
        <taxon>Pseudomonadati</taxon>
        <taxon>Bacteroidota</taxon>
        <taxon>Cytophagia</taxon>
        <taxon>Cytophagales</taxon>
        <taxon>Hymenobacteraceae</taxon>
        <taxon>Hymenobacter</taxon>
    </lineage>
</organism>
<protein>
    <recommendedName>
        <fullName evidence="3">Transposase</fullName>
    </recommendedName>
</protein>
<gene>
    <name evidence="1" type="ORF">Hsw_1923</name>
</gene>
<dbReference type="AlphaFoldDB" id="W8EY84"/>
<proteinExistence type="predicted"/>
<evidence type="ECO:0000313" key="1">
    <source>
        <dbReference type="EMBL" id="AHJ97518.1"/>
    </source>
</evidence>
<reference evidence="1 2" key="1">
    <citation type="submission" date="2014-01" db="EMBL/GenBank/DDBJ databases">
        <title>Complete genome sequence of ionizing-radiation resistance bacterium Hymenobacter swuensis DY53.</title>
        <authorList>
            <person name="Jung J.-H."/>
            <person name="Jeong S.-W."/>
            <person name="Joe M.-H."/>
            <person name="Cho y.-j."/>
            <person name="Kim M.-K."/>
            <person name="Lim S.-Y."/>
        </authorList>
    </citation>
    <scope>NUCLEOTIDE SEQUENCE [LARGE SCALE GENOMIC DNA]</scope>
    <source>
        <strain evidence="1 2">DY53</strain>
    </source>
</reference>
<dbReference type="HOGENOM" id="CLU_2843925_0_0_10"/>
<dbReference type="Proteomes" id="UP000019423">
    <property type="component" value="Chromosome"/>
</dbReference>
<dbReference type="KEGG" id="hsw:Hsw_1923"/>
<evidence type="ECO:0008006" key="3">
    <source>
        <dbReference type="Google" id="ProtNLM"/>
    </source>
</evidence>